<gene>
    <name evidence="1" type="ORF">Vafri_21841</name>
</gene>
<comment type="caution">
    <text evidence="1">The sequence shown here is derived from an EMBL/GenBank/DDBJ whole genome shotgun (WGS) entry which is preliminary data.</text>
</comment>
<sequence length="137" mass="14299">MDLLFSIRGLYIGKGLSDIGKGLSDCGKGLSDSGNSIGKGLLHIGDAISGSASHLPEASKHLRSEFAREAFPDDRSKGLAGASSALAADRIKWGVAWGMIRSGLITLVCTGGHVLGKVTEQCGRKEGKEMEKNEASQ</sequence>
<protein>
    <submittedName>
        <fullName evidence="1">Uncharacterized protein</fullName>
    </submittedName>
</protein>
<proteinExistence type="predicted"/>
<name>A0A8J4BZM3_9CHLO</name>
<evidence type="ECO:0000313" key="2">
    <source>
        <dbReference type="Proteomes" id="UP000747399"/>
    </source>
</evidence>
<evidence type="ECO:0000313" key="1">
    <source>
        <dbReference type="EMBL" id="GIL68592.1"/>
    </source>
</evidence>
<organism evidence="1 2">
    <name type="scientific">Volvox africanus</name>
    <dbReference type="NCBI Taxonomy" id="51714"/>
    <lineage>
        <taxon>Eukaryota</taxon>
        <taxon>Viridiplantae</taxon>
        <taxon>Chlorophyta</taxon>
        <taxon>core chlorophytes</taxon>
        <taxon>Chlorophyceae</taxon>
        <taxon>CS clade</taxon>
        <taxon>Chlamydomonadales</taxon>
        <taxon>Volvocaceae</taxon>
        <taxon>Volvox</taxon>
    </lineage>
</organism>
<accession>A0A8J4BZM3</accession>
<dbReference type="AlphaFoldDB" id="A0A8J4BZM3"/>
<keyword evidence="2" id="KW-1185">Reference proteome</keyword>
<reference evidence="1" key="1">
    <citation type="journal article" date="2021" name="Proc. Natl. Acad. Sci. U.S.A.">
        <title>Three genomes in the algal genus Volvox reveal the fate of a haploid sex-determining region after a transition to homothallism.</title>
        <authorList>
            <person name="Yamamoto K."/>
            <person name="Hamaji T."/>
            <person name="Kawai-Toyooka H."/>
            <person name="Matsuzaki R."/>
            <person name="Takahashi F."/>
            <person name="Nishimura Y."/>
            <person name="Kawachi M."/>
            <person name="Noguchi H."/>
            <person name="Minakuchi Y."/>
            <person name="Umen J.G."/>
            <person name="Toyoda A."/>
            <person name="Nozaki H."/>
        </authorList>
    </citation>
    <scope>NUCLEOTIDE SEQUENCE</scope>
    <source>
        <strain evidence="1">NIES-3780</strain>
    </source>
</reference>
<dbReference type="EMBL" id="BNCO01000121">
    <property type="protein sequence ID" value="GIL68592.1"/>
    <property type="molecule type" value="Genomic_DNA"/>
</dbReference>
<dbReference type="Proteomes" id="UP000747399">
    <property type="component" value="Unassembled WGS sequence"/>
</dbReference>